<name>K7TU11_MAIZE</name>
<evidence type="ECO:0000313" key="1">
    <source>
        <dbReference type="EMBL" id="AQK44200.1"/>
    </source>
</evidence>
<dbReference type="EMBL" id="CM000786">
    <property type="protein sequence ID" value="AQK44200.1"/>
    <property type="molecule type" value="Genomic_DNA"/>
</dbReference>
<dbReference type="PaxDb" id="4577-GRMZM2G173865_P01"/>
<dbReference type="SMR" id="K7TU11"/>
<dbReference type="STRING" id="4577.K7TU11"/>
<accession>K7TU11</accession>
<gene>
    <name evidence="1" type="ORF">ZEAMMB73_Zm00001d025662</name>
</gene>
<reference evidence="1" key="1">
    <citation type="submission" date="2015-12" db="EMBL/GenBank/DDBJ databases">
        <title>Update maize B73 reference genome by single molecule sequencing technologies.</title>
        <authorList>
            <consortium name="Maize Genome Sequencing Project"/>
            <person name="Ware D."/>
        </authorList>
    </citation>
    <scope>NUCLEOTIDE SEQUENCE</scope>
    <source>
        <tissue evidence="1">Seedling</tissue>
    </source>
</reference>
<dbReference type="FunCoup" id="K7TU11">
    <property type="interactions" value="1015"/>
</dbReference>
<dbReference type="OMA" id="FDCNTTA"/>
<organism evidence="1">
    <name type="scientific">Zea mays</name>
    <name type="common">Maize</name>
    <dbReference type="NCBI Taxonomy" id="4577"/>
    <lineage>
        <taxon>Eukaryota</taxon>
        <taxon>Viridiplantae</taxon>
        <taxon>Streptophyta</taxon>
        <taxon>Embryophyta</taxon>
        <taxon>Tracheophyta</taxon>
        <taxon>Spermatophyta</taxon>
        <taxon>Magnoliopsida</taxon>
        <taxon>Liliopsida</taxon>
        <taxon>Poales</taxon>
        <taxon>Poaceae</taxon>
        <taxon>PACMAD clade</taxon>
        <taxon>Panicoideae</taxon>
        <taxon>Andropogonodae</taxon>
        <taxon>Andropogoneae</taxon>
        <taxon>Tripsacinae</taxon>
        <taxon>Zea</taxon>
    </lineage>
</organism>
<protein>
    <submittedName>
        <fullName evidence="1">Uncharacterized protein</fullName>
    </submittedName>
</protein>
<dbReference type="InParanoid" id="K7TU11"/>
<dbReference type="AlphaFoldDB" id="K7TU11"/>
<dbReference type="HOGENOM" id="CLU_2501225_0_0_1"/>
<dbReference type="eggNOG" id="ENOG502R59Z">
    <property type="taxonomic scope" value="Eukaryota"/>
</dbReference>
<proteinExistence type="predicted"/>
<sequence length="86" mass="9655">MATDTCLDKNPPAEQSVRHPPREAAMCELKFTKERVGCYLLVVLVIVLLVGVLFGLGVFRHGYDRFKDLGRNHTCFDCNTTGTNRV</sequence>